<sequence length="212" mass="25849">MEEKEFVFKRSFTDGKLRRLIFNEKNFSFEDKDFGNKLFTFFEKEEITDYRFGIRWIRFEFTYGREYQIFVRNKENKVIKISFKSYFGRKKNILHKLYSDILTELWNYYFEDIVNDFIDKHLNDEEFSIGDVLVKKNGVELNVSGVFNQKKIAIPWDKIRTRAYNSYFSIYSIDNPSDINRGYSYKEDWNTNVLHSVIRTLLKHKNIEIYEL</sequence>
<dbReference type="Proteomes" id="UP000291124">
    <property type="component" value="Chromosome"/>
</dbReference>
<reference evidence="2" key="1">
    <citation type="submission" date="2019-03" db="EMBL/GenBank/DDBJ databases">
        <title>Flavobacterium sp.</title>
        <authorList>
            <person name="Kim H."/>
        </authorList>
    </citation>
    <scope>NUCLEOTIDE SEQUENCE [LARGE SCALE GENOMIC DNA]</scope>
    <source>
        <strain evidence="2">GS13</strain>
    </source>
</reference>
<proteinExistence type="predicted"/>
<name>A0A4V1AGU2_9FLAO</name>
<dbReference type="RefSeq" id="WP_133276751.1">
    <property type="nucleotide sequence ID" value="NZ_CP037933.1"/>
</dbReference>
<dbReference type="EMBL" id="CP037933">
    <property type="protein sequence ID" value="QBN19232.1"/>
    <property type="molecule type" value="Genomic_DNA"/>
</dbReference>
<dbReference type="OrthoDB" id="757707at2"/>
<evidence type="ECO:0000313" key="2">
    <source>
        <dbReference type="Proteomes" id="UP000291124"/>
    </source>
</evidence>
<dbReference type="AlphaFoldDB" id="A0A4V1AGU2"/>
<accession>A0A4V1AGU2</accession>
<evidence type="ECO:0000313" key="1">
    <source>
        <dbReference type="EMBL" id="QBN19232.1"/>
    </source>
</evidence>
<gene>
    <name evidence="1" type="ORF">E1750_10600</name>
</gene>
<keyword evidence="2" id="KW-1185">Reference proteome</keyword>
<organism evidence="1 2">
    <name type="scientific">Flavobacterium nackdongense</name>
    <dbReference type="NCBI Taxonomy" id="2547394"/>
    <lineage>
        <taxon>Bacteria</taxon>
        <taxon>Pseudomonadati</taxon>
        <taxon>Bacteroidota</taxon>
        <taxon>Flavobacteriia</taxon>
        <taxon>Flavobacteriales</taxon>
        <taxon>Flavobacteriaceae</taxon>
        <taxon>Flavobacterium</taxon>
    </lineage>
</organism>
<protein>
    <submittedName>
        <fullName evidence="1">Uncharacterized protein</fullName>
    </submittedName>
</protein>
<dbReference type="KEGG" id="fnk:E1750_10600"/>